<proteinExistence type="predicted"/>
<keyword evidence="1" id="KW-0238">DNA-binding</keyword>
<evidence type="ECO:0000313" key="3">
    <source>
        <dbReference type="EMBL" id="EPY08659.1"/>
    </source>
</evidence>
<gene>
    <name evidence="3" type="ORF">PAALTS15_03757</name>
</gene>
<dbReference type="PANTHER" id="PTHR30204:SF96">
    <property type="entry name" value="CHROMOSOME-ANCHORING PROTEIN RACA"/>
    <property type="match status" value="1"/>
</dbReference>
<dbReference type="GO" id="GO:0003677">
    <property type="term" value="F:DNA binding"/>
    <property type="evidence" value="ECO:0007669"/>
    <property type="project" value="UniProtKB-KW"/>
</dbReference>
<dbReference type="PRINTS" id="PR00040">
    <property type="entry name" value="HTHMERR"/>
</dbReference>
<dbReference type="eggNOG" id="COG0789">
    <property type="taxonomic scope" value="Bacteria"/>
</dbReference>
<dbReference type="SUPFAM" id="SSF46955">
    <property type="entry name" value="Putative DNA-binding domain"/>
    <property type="match status" value="1"/>
</dbReference>
<organism evidence="3 4">
    <name type="scientific">Paenibacillus alvei TS-15</name>
    <dbReference type="NCBI Taxonomy" id="1117108"/>
    <lineage>
        <taxon>Bacteria</taxon>
        <taxon>Bacillati</taxon>
        <taxon>Bacillota</taxon>
        <taxon>Bacilli</taxon>
        <taxon>Bacillales</taxon>
        <taxon>Paenibacillaceae</taxon>
        <taxon>Paenibacillus</taxon>
    </lineage>
</organism>
<dbReference type="InterPro" id="IPR047057">
    <property type="entry name" value="MerR_fam"/>
</dbReference>
<dbReference type="AlphaFoldDB" id="S9SVH6"/>
<dbReference type="CDD" id="cd01106">
    <property type="entry name" value="HTH_TipAL-Mta"/>
    <property type="match status" value="1"/>
</dbReference>
<evidence type="ECO:0000313" key="4">
    <source>
        <dbReference type="Proteomes" id="UP000015344"/>
    </source>
</evidence>
<evidence type="ECO:0000256" key="1">
    <source>
        <dbReference type="ARBA" id="ARBA00023125"/>
    </source>
</evidence>
<accession>S9SVH6</accession>
<dbReference type="PROSITE" id="PS50937">
    <property type="entry name" value="HTH_MERR_2"/>
    <property type="match status" value="1"/>
</dbReference>
<dbReference type="InterPro" id="IPR009061">
    <property type="entry name" value="DNA-bd_dom_put_sf"/>
</dbReference>
<comment type="caution">
    <text evidence="3">The sequence shown here is derived from an EMBL/GenBank/DDBJ whole genome shotgun (WGS) entry which is preliminary data.</text>
</comment>
<dbReference type="InterPro" id="IPR000551">
    <property type="entry name" value="MerR-type_HTH_dom"/>
</dbReference>
<name>S9SVH6_PAEAL</name>
<reference evidence="3 4" key="1">
    <citation type="submission" date="2013-05" db="EMBL/GenBank/DDBJ databases">
        <authorList>
            <person name="Strain E.A."/>
            <person name="Brown E."/>
            <person name="Allard M.W."/>
            <person name="Luo Y.L."/>
        </authorList>
    </citation>
    <scope>NUCLEOTIDE SEQUENCE [LARGE SCALE GENOMIC DNA]</scope>
    <source>
        <strain evidence="3 4">TS-15</strain>
    </source>
</reference>
<dbReference type="RefSeq" id="WP_021258308.1">
    <property type="nucleotide sequence ID" value="NZ_ATMT01000012.1"/>
</dbReference>
<dbReference type="PATRIC" id="fig|1117108.3.peg.777"/>
<evidence type="ECO:0000259" key="2">
    <source>
        <dbReference type="PROSITE" id="PS50937"/>
    </source>
</evidence>
<dbReference type="Gene3D" id="1.10.1660.10">
    <property type="match status" value="1"/>
</dbReference>
<sequence length="262" mass="30640">MIHIKEVAKKTNITVRTLRYYDQIGLLTAPSKTEGGHRLYSEEELKKLQYIQFLKGIGYKLQEIKSMLYDSKWNWTNSLKNQLAYILEEQERLRSIESSLRELITGIAVEDGDERLAIQKLIQLSNQHKKRLPTIKENMFNDKEIELWTKLPKMSGEDPDSLEWIALLGQIKRYTKDDPASSRVQNIIRRMIEKQLEEFKGEDEFVNKLWDLRKSPEQSESLGLYPIDKEVLDFMERAYDIHISSIQNSSIQNSSLEQGGES</sequence>
<feature type="domain" description="HTH merR-type" evidence="2">
    <location>
        <begin position="1"/>
        <end position="70"/>
    </location>
</feature>
<dbReference type="PANTHER" id="PTHR30204">
    <property type="entry name" value="REDOX-CYCLING DRUG-SENSING TRANSCRIPTIONAL ACTIVATOR SOXR"/>
    <property type="match status" value="1"/>
</dbReference>
<dbReference type="Proteomes" id="UP000015344">
    <property type="component" value="Unassembled WGS sequence"/>
</dbReference>
<dbReference type="EMBL" id="ATMT01000012">
    <property type="protein sequence ID" value="EPY08659.1"/>
    <property type="molecule type" value="Genomic_DNA"/>
</dbReference>
<dbReference type="GO" id="GO:0003700">
    <property type="term" value="F:DNA-binding transcription factor activity"/>
    <property type="evidence" value="ECO:0007669"/>
    <property type="project" value="InterPro"/>
</dbReference>
<dbReference type="SMART" id="SM00422">
    <property type="entry name" value="HTH_MERR"/>
    <property type="match status" value="1"/>
</dbReference>
<protein>
    <submittedName>
        <fullName evidence="3">MerR family transcriptional regulator</fullName>
    </submittedName>
</protein>
<dbReference type="Pfam" id="PF13411">
    <property type="entry name" value="MerR_1"/>
    <property type="match status" value="1"/>
</dbReference>